<geneLocation type="plasmid" evidence="2">
    <name>pTL25</name>
</geneLocation>
<keyword evidence="2" id="KW-0614">Plasmid</keyword>
<proteinExistence type="predicted"/>
<evidence type="ECO:0008006" key="3">
    <source>
        <dbReference type="Google" id="ProtNLM"/>
    </source>
</evidence>
<dbReference type="AlphaFoldDB" id="A0A515HIJ0"/>
<feature type="region of interest" description="Disordered" evidence="1">
    <location>
        <begin position="361"/>
        <end position="477"/>
    </location>
</feature>
<gene>
    <name evidence="2" type="ORF">pTL25_00066</name>
</gene>
<reference evidence="2" key="1">
    <citation type="submission" date="2018-05" db="EMBL/GenBank/DDBJ databases">
        <title>Plant species dependent abundance and diversity of IncP-1 plasmids in the rhizosphere - sequence analysis provides new insights into the role as efficient and dynamic means for rapid bacterial adaptation.</title>
        <authorList>
            <person name="Nour E."/>
            <person name="Shintani M."/>
            <person name="Elsayed T."/>
            <person name="Blau K."/>
            <person name="Jechalke S."/>
            <person name="Sproeer C."/>
            <person name="Bunk B."/>
            <person name="Overmann J."/>
            <person name="Smalla K."/>
        </authorList>
    </citation>
    <scope>NUCLEOTIDE SEQUENCE</scope>
    <source>
        <plasmid evidence="2">pTL25</plasmid>
    </source>
</reference>
<evidence type="ECO:0000256" key="1">
    <source>
        <dbReference type="SAM" id="MobiDB-lite"/>
    </source>
</evidence>
<feature type="compositionally biased region" description="Basic and acidic residues" evidence="1">
    <location>
        <begin position="446"/>
        <end position="463"/>
    </location>
</feature>
<accession>A0A515HIJ0</accession>
<organism evidence="2">
    <name type="scientific">Sym plasmid</name>
    <dbReference type="NCBI Taxonomy" id="28430"/>
    <lineage>
        <taxon>other sequences</taxon>
        <taxon>plasmids</taxon>
    </lineage>
</organism>
<protein>
    <recommendedName>
        <fullName evidence="3">KlcB protein</fullName>
    </recommendedName>
</protein>
<sequence>MAKKRKTPAQPGQDWNAPAAELLAELPTDRDELLAAAVAAVVEIDAAIMRGDGAAAEAASDRYEAVIWKMNGGTHVGSMADHDAPGQVIERHCAAVPGDVPLWGQRGQFLVADGDMRALVEYEAGYGGPLGAHFQFHVIDLDRPFISETGYRSHFDTAQGCMTVDEVARGILAAQRAEKKRPVMVEASYRDRLADAPLPAWLAGLEPPARRAPATVLVPPGFVLVDVVLPSHRAFIARRWAAEAATRIKAARAAGLDAKGKITGAGPERDPASPETTMTCSIVKADDAEPGEGGPVSPETTMPRASAATCSIARNGDGGPADLVEFKPGQRCEIVSNGMDAPTRCCANLPKWWCHQPPELKGRHHEDHDSWHRPGQERVSGPRHRRARQGGLEEAAAARPDGSLLRQPAAVPDRHGSLRQRSPLGPQAGKHGPHGTANGTAVRQALRQDEQERRGRRRGDMRSSRAAKHALRPGEEH</sequence>
<evidence type="ECO:0000313" key="2">
    <source>
        <dbReference type="EMBL" id="QDL89233.1"/>
    </source>
</evidence>
<dbReference type="EMBL" id="MH392236">
    <property type="protein sequence ID" value="QDL89233.1"/>
    <property type="molecule type" value="Genomic_DNA"/>
</dbReference>
<feature type="compositionally biased region" description="Basic and acidic residues" evidence="1">
    <location>
        <begin position="361"/>
        <end position="376"/>
    </location>
</feature>
<name>A0A515HIJ0_9ZZZZ</name>